<evidence type="ECO:0000256" key="2">
    <source>
        <dbReference type="ARBA" id="ARBA00023004"/>
    </source>
</evidence>
<comment type="pathway">
    <text evidence="1">Isoprenoid biosynthesis; isopentenyl diphosphate biosynthesis via mevalonate pathway.</text>
</comment>
<dbReference type="Pfam" id="PF04412">
    <property type="entry name" value="AcnX"/>
    <property type="match status" value="1"/>
</dbReference>
<name>A0A401HQ36_9EURY</name>
<keyword evidence="13" id="KW-1185">Reference proteome</keyword>
<evidence type="ECO:0000256" key="9">
    <source>
        <dbReference type="ARBA" id="ARBA00047176"/>
    </source>
</evidence>
<comment type="function">
    <text evidence="6">Component of a hydro-lyase that catalyzes the dehydration of mevalonate 5-phosphate (MVA5P) to form trans-anhydromevalonate 5-phosphate (tAHMP). Involved in the archaeal mevalonate (MVA) pathway, which provides fundamental precursors for isoprenoid biosynthesis, such as isopentenyl diphosphate (IPP) and dimethylallyl diphosphate (DMAPP).</text>
</comment>
<dbReference type="RefSeq" id="WP_131007119.1">
    <property type="nucleotide sequence ID" value="NZ_BFAX01000003.1"/>
</dbReference>
<keyword evidence="2" id="KW-0408">Iron</keyword>
<dbReference type="GO" id="GO:0016829">
    <property type="term" value="F:lyase activity"/>
    <property type="evidence" value="ECO:0007669"/>
    <property type="project" value="UniProtKB-KW"/>
</dbReference>
<dbReference type="AlphaFoldDB" id="A0A401HQ36"/>
<keyword evidence="4" id="KW-0456">Lyase</keyword>
<reference evidence="12 13" key="1">
    <citation type="journal article" date="2019" name="Int. J. Syst. Evol. Microbiol.">
        <title>Methanofervidicoccus abyssi gen. nov., sp. nov., a hydrogenotrophic methanogen, isolated from a hydrothermal vent chimney in the Mid-Cayman Spreading Center, the Caribbean Sea.</title>
        <authorList>
            <person name="Sakai S."/>
            <person name="Takaki Y."/>
            <person name="Miyazaki M."/>
            <person name="Ogawara M."/>
            <person name="Yanagawa K."/>
            <person name="Miyazaki J."/>
            <person name="Takai K."/>
        </authorList>
    </citation>
    <scope>NUCLEOTIDE SEQUENCE [LARGE SCALE GENOMIC DNA]</scope>
    <source>
        <strain evidence="12 13">HHB</strain>
    </source>
</reference>
<gene>
    <name evidence="12" type="ORF">MHHB_P0560</name>
</gene>
<evidence type="ECO:0000259" key="11">
    <source>
        <dbReference type="Pfam" id="PF04412"/>
    </source>
</evidence>
<evidence type="ECO:0000256" key="6">
    <source>
        <dbReference type="ARBA" id="ARBA00045299"/>
    </source>
</evidence>
<evidence type="ECO:0000256" key="5">
    <source>
        <dbReference type="ARBA" id="ARBA00045120"/>
    </source>
</evidence>
<evidence type="ECO:0000256" key="3">
    <source>
        <dbReference type="ARBA" id="ARBA00023229"/>
    </source>
</evidence>
<comment type="similarity">
    <text evidence="7">Belongs to the AcnX type II large subunit family.</text>
</comment>
<comment type="caution">
    <text evidence="12">The sequence shown here is derived from an EMBL/GenBank/DDBJ whole genome shotgun (WGS) entry which is preliminary data.</text>
</comment>
<dbReference type="PANTHER" id="PTHR36577">
    <property type="entry name" value="DUF521 DOMAIN PROTEIN (AFU_ORTHOLOGUE AFUA_6G00490)"/>
    <property type="match status" value="1"/>
</dbReference>
<dbReference type="PANTHER" id="PTHR36577:SF3">
    <property type="entry name" value="DUF521 DOMAIN PROTEIN (AFU_ORTHOLOGUE AFUA_6G00490)"/>
    <property type="match status" value="1"/>
</dbReference>
<dbReference type="Proteomes" id="UP000290527">
    <property type="component" value="Unassembled WGS sequence"/>
</dbReference>
<dbReference type="InterPro" id="IPR007506">
    <property type="entry name" value="PMDh-L-like_dom"/>
</dbReference>
<dbReference type="EC" id="4.2.1.182" evidence="9"/>
<protein>
    <recommendedName>
        <fullName evidence="10">Phosphomevalonate dehydratase large subunit</fullName>
        <ecNumber evidence="9">4.2.1.182</ecNumber>
    </recommendedName>
</protein>
<accession>A0A401HQ36</accession>
<evidence type="ECO:0000256" key="1">
    <source>
        <dbReference type="ARBA" id="ARBA00005092"/>
    </source>
</evidence>
<feature type="domain" description="Phosphomevalonate dehydratase large subunit-like" evidence="11">
    <location>
        <begin position="1"/>
        <end position="401"/>
    </location>
</feature>
<evidence type="ECO:0000256" key="8">
    <source>
        <dbReference type="ARBA" id="ARBA00046520"/>
    </source>
</evidence>
<evidence type="ECO:0000256" key="7">
    <source>
        <dbReference type="ARBA" id="ARBA00046333"/>
    </source>
</evidence>
<dbReference type="OrthoDB" id="25253at2157"/>
<organism evidence="12 13">
    <name type="scientific">Methanofervidicoccus abyssi</name>
    <dbReference type="NCBI Taxonomy" id="2082189"/>
    <lineage>
        <taxon>Archaea</taxon>
        <taxon>Methanobacteriati</taxon>
        <taxon>Methanobacteriota</taxon>
        <taxon>Methanomada group</taxon>
        <taxon>Methanococci</taxon>
        <taxon>Methanococcales</taxon>
        <taxon>Methanofervidicoccus</taxon>
    </lineage>
</organism>
<dbReference type="CDD" id="cd01355">
    <property type="entry name" value="AcnX"/>
    <property type="match status" value="1"/>
</dbReference>
<comment type="catalytic activity">
    <reaction evidence="5">
        <text>(R)-5-phosphomevalonate = (2E)-3-methyl-5-phosphooxypent-2-enoate + H2O</text>
        <dbReference type="Rhea" id="RHEA:78975"/>
        <dbReference type="ChEBI" id="CHEBI:15377"/>
        <dbReference type="ChEBI" id="CHEBI:58146"/>
        <dbReference type="ChEBI" id="CHEBI:229665"/>
        <dbReference type="EC" id="4.2.1.182"/>
    </reaction>
    <physiologicalReaction direction="left-to-right" evidence="5">
        <dbReference type="Rhea" id="RHEA:78976"/>
    </physiologicalReaction>
</comment>
<evidence type="ECO:0000256" key="4">
    <source>
        <dbReference type="ARBA" id="ARBA00023239"/>
    </source>
</evidence>
<comment type="subunit">
    <text evidence="8">Heterodimer composed of a large subunit (PMDh-L) and a small subunit (PMDh-S).</text>
</comment>
<evidence type="ECO:0000313" key="12">
    <source>
        <dbReference type="EMBL" id="GBF36330.1"/>
    </source>
</evidence>
<evidence type="ECO:0000256" key="10">
    <source>
        <dbReference type="ARBA" id="ARBA00047196"/>
    </source>
</evidence>
<dbReference type="GO" id="GO:0008299">
    <property type="term" value="P:isoprenoid biosynthetic process"/>
    <property type="evidence" value="ECO:0007669"/>
    <property type="project" value="UniProtKB-KW"/>
</dbReference>
<proteinExistence type="inferred from homology"/>
<evidence type="ECO:0000313" key="13">
    <source>
        <dbReference type="Proteomes" id="UP000290527"/>
    </source>
</evidence>
<sequence>MYLTKEEEKIYNGEYGEVLEMAMNLLVSLGDIYGAERLIDISSAQVSGVSYKTIGEEGLNFLRDISKDDVKVSVPTTLNPAGMDLSRYEELNFPRNFVKKQLDIIKCFKKMGVEIGCTCTPYLSGNIPIYGDHIAWAESSAVSYANSVIGARTNREGGPSALASALIGKTPLYGYHLDENRMPSYTVEVEAELEDISDYGILGSLVGRIVKDEVPYFVFKNGISGDKYSKLKALGASLAASGSVALYHVEGITPECRMNKIDIDITERITVTKEDLEEEYHRLNTTEEKPDLICIGCPHCSLEEIKEVVDFIVKNNIRRTGFKCDLWVCTSIHIKVIADRMGYTEVIERAGGKVVCDTCMVVAPIEEMGYKNIATNSGKAATYLPNFCGSNVIYGSTSEVLKKGL</sequence>
<keyword evidence="3" id="KW-0414">Isoprene biosynthesis</keyword>
<dbReference type="EMBL" id="BFAX01000003">
    <property type="protein sequence ID" value="GBF36330.1"/>
    <property type="molecule type" value="Genomic_DNA"/>
</dbReference>